<name>A0A199UC11_MANES</name>
<protein>
    <submittedName>
        <fullName evidence="1">Uncharacterized protein</fullName>
    </submittedName>
</protein>
<sequence length="87" mass="9751">MSDFEVNVDDLISKALNLTCQDRVVELTSTSDNSSTHQRNVLVGNLLFERSFSPTIIKAALSKSWGIFKPFHLTPKKANSYILPLKI</sequence>
<proteinExistence type="predicted"/>
<dbReference type="EMBL" id="KV450487">
    <property type="protein sequence ID" value="OAY22166.1"/>
    <property type="molecule type" value="Genomic_DNA"/>
</dbReference>
<reference evidence="1" key="1">
    <citation type="submission" date="2016-02" db="EMBL/GenBank/DDBJ databases">
        <title>WGS assembly of Manihot esculenta.</title>
        <authorList>
            <person name="Bredeson J.V."/>
            <person name="Prochnik S.E."/>
            <person name="Lyons J.B."/>
            <person name="Schmutz J."/>
            <person name="Grimwood J."/>
            <person name="Vrebalov J."/>
            <person name="Bart R.S."/>
            <person name="Amuge T."/>
            <person name="Ferguson M.E."/>
            <person name="Green R."/>
            <person name="Putnam N."/>
            <person name="Stites J."/>
            <person name="Rounsley S."/>
            <person name="Rokhsar D.S."/>
        </authorList>
    </citation>
    <scope>NUCLEOTIDE SEQUENCE [LARGE SCALE GENOMIC DNA]</scope>
    <source>
        <tissue evidence="1">Leaf</tissue>
    </source>
</reference>
<gene>
    <name evidence="1" type="ORF">MANES_S023200</name>
</gene>
<accession>A0A199UC11</accession>
<dbReference type="AlphaFoldDB" id="A0A199UC11"/>
<evidence type="ECO:0000313" key="1">
    <source>
        <dbReference type="EMBL" id="OAY22166.1"/>
    </source>
</evidence>
<organism evidence="1">
    <name type="scientific">Manihot esculenta</name>
    <name type="common">Cassava</name>
    <name type="synonym">Jatropha manihot</name>
    <dbReference type="NCBI Taxonomy" id="3983"/>
    <lineage>
        <taxon>Eukaryota</taxon>
        <taxon>Viridiplantae</taxon>
        <taxon>Streptophyta</taxon>
        <taxon>Embryophyta</taxon>
        <taxon>Tracheophyta</taxon>
        <taxon>Spermatophyta</taxon>
        <taxon>Magnoliopsida</taxon>
        <taxon>eudicotyledons</taxon>
        <taxon>Gunneridae</taxon>
        <taxon>Pentapetalae</taxon>
        <taxon>rosids</taxon>
        <taxon>fabids</taxon>
        <taxon>Malpighiales</taxon>
        <taxon>Euphorbiaceae</taxon>
        <taxon>Crotonoideae</taxon>
        <taxon>Manihoteae</taxon>
        <taxon>Manihot</taxon>
    </lineage>
</organism>